<organism evidence="4 5">
    <name type="scientific">Kitasatospora phosalacinea</name>
    <dbReference type="NCBI Taxonomy" id="2065"/>
    <lineage>
        <taxon>Bacteria</taxon>
        <taxon>Bacillati</taxon>
        <taxon>Actinomycetota</taxon>
        <taxon>Actinomycetes</taxon>
        <taxon>Kitasatosporales</taxon>
        <taxon>Streptomycetaceae</taxon>
        <taxon>Kitasatospora</taxon>
    </lineage>
</organism>
<dbReference type="GO" id="GO:0010181">
    <property type="term" value="F:FMN binding"/>
    <property type="evidence" value="ECO:0007669"/>
    <property type="project" value="InterPro"/>
</dbReference>
<evidence type="ECO:0000259" key="3">
    <source>
        <dbReference type="SMART" id="SM00900"/>
    </source>
</evidence>
<evidence type="ECO:0000256" key="1">
    <source>
        <dbReference type="SAM" id="MobiDB-lite"/>
    </source>
</evidence>
<protein>
    <recommendedName>
        <fullName evidence="3">FMN-binding domain-containing protein</fullName>
    </recommendedName>
</protein>
<dbReference type="Gene3D" id="3.90.1010.20">
    <property type="match status" value="1"/>
</dbReference>
<accession>A0A9W6PMB9</accession>
<evidence type="ECO:0000313" key="5">
    <source>
        <dbReference type="Proteomes" id="UP001165143"/>
    </source>
</evidence>
<dbReference type="OrthoDB" id="8099475at2"/>
<evidence type="ECO:0000313" key="4">
    <source>
        <dbReference type="EMBL" id="GLW57451.1"/>
    </source>
</evidence>
<dbReference type="GO" id="GO:0016020">
    <property type="term" value="C:membrane"/>
    <property type="evidence" value="ECO:0007669"/>
    <property type="project" value="InterPro"/>
</dbReference>
<feature type="chain" id="PRO_5040793146" description="FMN-binding domain-containing protein" evidence="2">
    <location>
        <begin position="24"/>
        <end position="154"/>
    </location>
</feature>
<proteinExistence type="predicted"/>
<comment type="caution">
    <text evidence="4">The sequence shown here is derived from an EMBL/GenBank/DDBJ whole genome shotgun (WGS) entry which is preliminary data.</text>
</comment>
<name>A0A9W6PMB9_9ACTN</name>
<feature type="signal peptide" evidence="2">
    <location>
        <begin position="1"/>
        <end position="23"/>
    </location>
</feature>
<dbReference type="RefSeq" id="WP_033254740.1">
    <property type="nucleotide sequence ID" value="NZ_BSRX01000038.1"/>
</dbReference>
<evidence type="ECO:0000256" key="2">
    <source>
        <dbReference type="SAM" id="SignalP"/>
    </source>
</evidence>
<dbReference type="Proteomes" id="UP001165143">
    <property type="component" value="Unassembled WGS sequence"/>
</dbReference>
<reference evidence="4" key="1">
    <citation type="submission" date="2023-02" db="EMBL/GenBank/DDBJ databases">
        <title>Kitasatospora phosalacinea NBRC 14362.</title>
        <authorList>
            <person name="Ichikawa N."/>
            <person name="Sato H."/>
            <person name="Tonouchi N."/>
        </authorList>
    </citation>
    <scope>NUCLEOTIDE SEQUENCE</scope>
    <source>
        <strain evidence="4">NBRC 14362</strain>
    </source>
</reference>
<dbReference type="InterPro" id="IPR007329">
    <property type="entry name" value="FMN-bd"/>
</dbReference>
<feature type="domain" description="FMN-binding" evidence="3">
    <location>
        <begin position="76"/>
        <end position="152"/>
    </location>
</feature>
<dbReference type="Pfam" id="PF04205">
    <property type="entry name" value="FMN_bind"/>
    <property type="match status" value="1"/>
</dbReference>
<keyword evidence="2" id="KW-0732">Signal</keyword>
<dbReference type="AlphaFoldDB" id="A0A9W6PMB9"/>
<gene>
    <name evidence="4" type="ORF">Kpho01_54620</name>
</gene>
<feature type="region of interest" description="Disordered" evidence="1">
    <location>
        <begin position="44"/>
        <end position="67"/>
    </location>
</feature>
<dbReference type="SMART" id="SM00900">
    <property type="entry name" value="FMN_bind"/>
    <property type="match status" value="1"/>
</dbReference>
<dbReference type="EMBL" id="BSRX01000038">
    <property type="protein sequence ID" value="GLW57451.1"/>
    <property type="molecule type" value="Genomic_DNA"/>
</dbReference>
<sequence length="154" mass="14947">MRKTATALLATGAGLSLLIGAKAASGGSPRPALAAPAAAAAPSGAATPGAPAAAPTPPPSAGAVSGTFPGSVVDTRYGPVQVQAVLTSGRLTDVTVLQQTEGGRSTQIDAYALPRLKAEAMKAQSAHIDVVSGATYTSTGYAASLQAALDAAHR</sequence>
<feature type="compositionally biased region" description="Low complexity" evidence="1">
    <location>
        <begin position="44"/>
        <end position="53"/>
    </location>
</feature>